<dbReference type="AlphaFoldDB" id="A0A1M4J8R7"/>
<name>A0A1M4J8R7_9XANT</name>
<dbReference type="GO" id="GO:0016020">
    <property type="term" value="C:membrane"/>
    <property type="evidence" value="ECO:0007669"/>
    <property type="project" value="InterPro"/>
</dbReference>
<organism evidence="2 3">
    <name type="scientific">Xanthomonas graminis pv. graminis</name>
    <dbReference type="NCBI Taxonomy" id="134874"/>
    <lineage>
        <taxon>Bacteria</taxon>
        <taxon>Pseudomonadati</taxon>
        <taxon>Pseudomonadota</taxon>
        <taxon>Gammaproteobacteria</taxon>
        <taxon>Lysobacterales</taxon>
        <taxon>Lysobacteraceae</taxon>
        <taxon>Xanthomonas</taxon>
        <taxon>Xanthomonas translucens group</taxon>
        <taxon>Xanthomonas graminis</taxon>
    </lineage>
</organism>
<evidence type="ECO:0000313" key="3">
    <source>
        <dbReference type="Proteomes" id="UP000184997"/>
    </source>
</evidence>
<reference evidence="3" key="1">
    <citation type="submission" date="2016-07" db="EMBL/GenBank/DDBJ databases">
        <authorList>
            <person name="Florea S."/>
            <person name="Webb J.S."/>
            <person name="Jaromczyk J."/>
            <person name="Schardl C.L."/>
        </authorList>
    </citation>
    <scope>NUCLEOTIDE SEQUENCE [LARGE SCALE GENOMIC DNA]</scope>
</reference>
<dbReference type="PANTHER" id="PTHR34220:SF7">
    <property type="entry name" value="SENSOR HISTIDINE KINASE YPDA"/>
    <property type="match status" value="1"/>
</dbReference>
<feature type="domain" description="Signal transduction histidine kinase internal region" evidence="1">
    <location>
        <begin position="3"/>
        <end position="53"/>
    </location>
</feature>
<dbReference type="GO" id="GO:0000155">
    <property type="term" value="F:phosphorelay sensor kinase activity"/>
    <property type="evidence" value="ECO:0007669"/>
    <property type="project" value="InterPro"/>
</dbReference>
<dbReference type="InterPro" id="IPR010559">
    <property type="entry name" value="Sig_transdc_His_kin_internal"/>
</dbReference>
<evidence type="ECO:0000259" key="1">
    <source>
        <dbReference type="Pfam" id="PF06580"/>
    </source>
</evidence>
<dbReference type="InterPro" id="IPR036890">
    <property type="entry name" value="HATPase_C_sf"/>
</dbReference>
<proteinExistence type="predicted"/>
<dbReference type="Gene3D" id="3.30.565.10">
    <property type="entry name" value="Histidine kinase-like ATPase, C-terminal domain"/>
    <property type="match status" value="1"/>
</dbReference>
<dbReference type="SUPFAM" id="SSF55874">
    <property type="entry name" value="ATPase domain of HSP90 chaperone/DNA topoisomerase II/histidine kinase"/>
    <property type="match status" value="1"/>
</dbReference>
<sequence>MQRNPLQAEHILMDLADLFRAALGGPDQVTLEAELTLTRRYLEIEQARLGERLTVHWDLPSPLPTIQTPLLSIQPLVENAICHGIEPSLTGGLVRIQVQALAREVRIEIRNPMPMSKARPVRSHQLGLQAVRARLAALGSGRAQLLTSQQGDDYVSTIHLPAEE</sequence>
<dbReference type="EMBL" id="FLUK01000166">
    <property type="protein sequence ID" value="SBV88180.1"/>
    <property type="molecule type" value="Genomic_DNA"/>
</dbReference>
<dbReference type="InterPro" id="IPR050640">
    <property type="entry name" value="Bact_2-comp_sensor_kinase"/>
</dbReference>
<accession>A0A1M4J8R7</accession>
<dbReference type="Pfam" id="PF06580">
    <property type="entry name" value="His_kinase"/>
    <property type="match status" value="1"/>
</dbReference>
<gene>
    <name evidence="2" type="ORF">XTGNCPPB3709_2118</name>
</gene>
<evidence type="ECO:0000313" key="2">
    <source>
        <dbReference type="EMBL" id="SBV88180.1"/>
    </source>
</evidence>
<dbReference type="Proteomes" id="UP000184997">
    <property type="component" value="Unassembled WGS sequence"/>
</dbReference>
<dbReference type="PANTHER" id="PTHR34220">
    <property type="entry name" value="SENSOR HISTIDINE KINASE YPDA"/>
    <property type="match status" value="1"/>
</dbReference>
<protein>
    <submittedName>
        <fullName evidence="2">Alginate biosynthesis protein</fullName>
    </submittedName>
</protein>